<dbReference type="Proteomes" id="UP001596461">
    <property type="component" value="Unassembled WGS sequence"/>
</dbReference>
<feature type="region of interest" description="Disordered" evidence="1">
    <location>
        <begin position="228"/>
        <end position="249"/>
    </location>
</feature>
<proteinExistence type="predicted"/>
<dbReference type="AlphaFoldDB" id="A0ABD5WFJ4"/>
<name>A0ABD5WFJ4_9EURY</name>
<dbReference type="GeneID" id="81124365"/>
<evidence type="ECO:0008006" key="4">
    <source>
        <dbReference type="Google" id="ProtNLM"/>
    </source>
</evidence>
<dbReference type="EMBL" id="JBHTAH010000011">
    <property type="protein sequence ID" value="MFC7070503.1"/>
    <property type="molecule type" value="Genomic_DNA"/>
</dbReference>
<evidence type="ECO:0000313" key="2">
    <source>
        <dbReference type="EMBL" id="MFC7070503.1"/>
    </source>
</evidence>
<gene>
    <name evidence="2" type="ORF">ACFQL9_12695</name>
</gene>
<keyword evidence="3" id="KW-1185">Reference proteome</keyword>
<sequence length="249" mass="27166">MNRTDAHAGVELPTLDPGLTLLDIDSALGIEPLCAVVLDQLLEAPGEVVWVDAGGHVRTRTLTRLAPHPRYLDRITAARGFTAYQHASLLDRLPRIVSNIVADGESLSLVVVPAMDQLYREDDVPREQAQDLLVRRLATLAGVAREREVPVLLTRDRDDDLSAPLAAAAHETLTCTETRFGPRFSDDQGDDETLVYHTGDGWMQTTLAFWREILEHRARAVGGVVDETDAGVSSKPEPGPVAPVTPDGW</sequence>
<dbReference type="InterPro" id="IPR027417">
    <property type="entry name" value="P-loop_NTPase"/>
</dbReference>
<accession>A0ABD5WFJ4</accession>
<dbReference type="RefSeq" id="WP_284032508.1">
    <property type="nucleotide sequence ID" value="NZ_CP126154.1"/>
</dbReference>
<organism evidence="2 3">
    <name type="scientific">Halobaculum lipolyticum</name>
    <dbReference type="NCBI Taxonomy" id="3032001"/>
    <lineage>
        <taxon>Archaea</taxon>
        <taxon>Methanobacteriati</taxon>
        <taxon>Methanobacteriota</taxon>
        <taxon>Stenosarchaea group</taxon>
        <taxon>Halobacteria</taxon>
        <taxon>Halobacteriales</taxon>
        <taxon>Haloferacaceae</taxon>
        <taxon>Halobaculum</taxon>
    </lineage>
</organism>
<reference evidence="2 3" key="1">
    <citation type="journal article" date="2019" name="Int. J. Syst. Evol. Microbiol.">
        <title>The Global Catalogue of Microorganisms (GCM) 10K type strain sequencing project: providing services to taxonomists for standard genome sequencing and annotation.</title>
        <authorList>
            <consortium name="The Broad Institute Genomics Platform"/>
            <consortium name="The Broad Institute Genome Sequencing Center for Infectious Disease"/>
            <person name="Wu L."/>
            <person name="Ma J."/>
        </authorList>
    </citation>
    <scope>NUCLEOTIDE SEQUENCE [LARGE SCALE GENOMIC DNA]</scope>
    <source>
        <strain evidence="2 3">DT31</strain>
    </source>
</reference>
<protein>
    <recommendedName>
        <fullName evidence="4">DNA recombination and repair protein Rad51-like C-terminal domain-containing protein</fullName>
    </recommendedName>
</protein>
<dbReference type="Gene3D" id="3.40.50.300">
    <property type="entry name" value="P-loop containing nucleotide triphosphate hydrolases"/>
    <property type="match status" value="1"/>
</dbReference>
<comment type="caution">
    <text evidence="2">The sequence shown here is derived from an EMBL/GenBank/DDBJ whole genome shotgun (WGS) entry which is preliminary data.</text>
</comment>
<evidence type="ECO:0000313" key="3">
    <source>
        <dbReference type="Proteomes" id="UP001596461"/>
    </source>
</evidence>
<evidence type="ECO:0000256" key="1">
    <source>
        <dbReference type="SAM" id="MobiDB-lite"/>
    </source>
</evidence>